<dbReference type="Gene3D" id="1.20.120.520">
    <property type="entry name" value="nmb1532 protein domain like"/>
    <property type="match status" value="1"/>
</dbReference>
<dbReference type="KEGG" id="nhu:H0264_32160"/>
<name>A0A7D7A3B1_9NOCA</name>
<dbReference type="PANTHER" id="PTHR35585">
    <property type="entry name" value="HHE DOMAIN PROTEIN (AFU_ORTHOLOGUE AFUA_4G00730)"/>
    <property type="match status" value="1"/>
</dbReference>
<dbReference type="PANTHER" id="PTHR35585:SF1">
    <property type="entry name" value="HHE DOMAIN PROTEIN (AFU_ORTHOLOGUE AFUA_4G00730)"/>
    <property type="match status" value="1"/>
</dbReference>
<sequence length="191" mass="21150">MDQQPGQDVVDLLLDQHHQIETLLEQIRTGQGRKDELFTDLVRLLAIHEAAEEEVVHPIAKRAENGDGEGMVEARLEEESEAKHALAELYKLGVESPEFDVKFAEFAAAVADHAEREEAEEFTLLRKQLTTTQLERMATSVRAAEAVAPTRPHPSAGESAVANLLAGPPLAVFDRVRDAVRDMRRKSGHDS</sequence>
<reference evidence="2 3" key="1">
    <citation type="submission" date="2020-07" db="EMBL/GenBank/DDBJ databases">
        <authorList>
            <person name="Zhuang K."/>
            <person name="Ran Y."/>
        </authorList>
    </citation>
    <scope>NUCLEOTIDE SEQUENCE [LARGE SCALE GENOMIC DNA]</scope>
    <source>
        <strain evidence="2 3">WCH-YHL-001</strain>
    </source>
</reference>
<gene>
    <name evidence="2" type="ORF">H0264_32160</name>
</gene>
<organism evidence="2 3">
    <name type="scientific">Nocardia huaxiensis</name>
    <dbReference type="NCBI Taxonomy" id="2755382"/>
    <lineage>
        <taxon>Bacteria</taxon>
        <taxon>Bacillati</taxon>
        <taxon>Actinomycetota</taxon>
        <taxon>Actinomycetes</taxon>
        <taxon>Mycobacteriales</taxon>
        <taxon>Nocardiaceae</taxon>
        <taxon>Nocardia</taxon>
    </lineage>
</organism>
<dbReference type="EMBL" id="CP059399">
    <property type="protein sequence ID" value="QLY34829.1"/>
    <property type="molecule type" value="Genomic_DNA"/>
</dbReference>
<proteinExistence type="predicted"/>
<protein>
    <submittedName>
        <fullName evidence="2">Hemerythrin domain-containing protein</fullName>
    </submittedName>
</protein>
<keyword evidence="3" id="KW-1185">Reference proteome</keyword>
<dbReference type="RefSeq" id="WP_181585988.1">
    <property type="nucleotide sequence ID" value="NZ_CP059399.1"/>
</dbReference>
<dbReference type="Proteomes" id="UP000515512">
    <property type="component" value="Chromosome"/>
</dbReference>
<accession>A0A7D7A3B1</accession>
<evidence type="ECO:0000259" key="1">
    <source>
        <dbReference type="Pfam" id="PF01814"/>
    </source>
</evidence>
<feature type="domain" description="Hemerythrin-like" evidence="1">
    <location>
        <begin position="9"/>
        <end position="124"/>
    </location>
</feature>
<dbReference type="InterPro" id="IPR012312">
    <property type="entry name" value="Hemerythrin-like"/>
</dbReference>
<evidence type="ECO:0000313" key="2">
    <source>
        <dbReference type="EMBL" id="QLY34829.1"/>
    </source>
</evidence>
<dbReference type="Pfam" id="PF01814">
    <property type="entry name" value="Hemerythrin"/>
    <property type="match status" value="1"/>
</dbReference>
<evidence type="ECO:0000313" key="3">
    <source>
        <dbReference type="Proteomes" id="UP000515512"/>
    </source>
</evidence>
<dbReference type="AlphaFoldDB" id="A0A7D7A3B1"/>